<reference evidence="2 3" key="1">
    <citation type="submission" date="2024-04" db="EMBL/GenBank/DDBJ databases">
        <title>Polymorphospora sp. isolated from Baiyangdian Lake in Xiong'an New Area.</title>
        <authorList>
            <person name="Zhang X."/>
            <person name="Liu J."/>
        </authorList>
    </citation>
    <scope>NUCLEOTIDE SEQUENCE [LARGE SCALE GENOMIC DNA]</scope>
    <source>
        <strain evidence="2 3">2-325</strain>
    </source>
</reference>
<organism evidence="2 3">
    <name type="scientific">Polymorphospora lycopeni</name>
    <dbReference type="NCBI Taxonomy" id="3140240"/>
    <lineage>
        <taxon>Bacteria</taxon>
        <taxon>Bacillati</taxon>
        <taxon>Actinomycetota</taxon>
        <taxon>Actinomycetes</taxon>
        <taxon>Micromonosporales</taxon>
        <taxon>Micromonosporaceae</taxon>
        <taxon>Polymorphospora</taxon>
    </lineage>
</organism>
<dbReference type="RefSeq" id="WP_357538766.1">
    <property type="nucleotide sequence ID" value="NZ_JBCGDC010000009.1"/>
</dbReference>
<accession>A0ABV5CL12</accession>
<feature type="region of interest" description="Disordered" evidence="1">
    <location>
        <begin position="18"/>
        <end position="42"/>
    </location>
</feature>
<evidence type="ECO:0000313" key="2">
    <source>
        <dbReference type="EMBL" id="MFB6392449.1"/>
    </source>
</evidence>
<gene>
    <name evidence="2" type="ORF">AAFH96_04950</name>
</gene>
<sequence length="42" mass="5039">MLDKLIRAVTGVVLSLSRRNRKRTDDRREPPDESRENVYPLW</sequence>
<dbReference type="EMBL" id="JBCGDC010000009">
    <property type="protein sequence ID" value="MFB6392449.1"/>
    <property type="molecule type" value="Genomic_DNA"/>
</dbReference>
<name>A0ABV5CL12_9ACTN</name>
<comment type="caution">
    <text evidence="2">The sequence shown here is derived from an EMBL/GenBank/DDBJ whole genome shotgun (WGS) entry which is preliminary data.</text>
</comment>
<evidence type="ECO:0000313" key="3">
    <source>
        <dbReference type="Proteomes" id="UP001582793"/>
    </source>
</evidence>
<dbReference type="Proteomes" id="UP001582793">
    <property type="component" value="Unassembled WGS sequence"/>
</dbReference>
<evidence type="ECO:0000256" key="1">
    <source>
        <dbReference type="SAM" id="MobiDB-lite"/>
    </source>
</evidence>
<protein>
    <submittedName>
        <fullName evidence="2">Uncharacterized protein</fullName>
    </submittedName>
</protein>
<proteinExistence type="predicted"/>
<feature type="compositionally biased region" description="Basic and acidic residues" evidence="1">
    <location>
        <begin position="23"/>
        <end position="36"/>
    </location>
</feature>
<keyword evidence="3" id="KW-1185">Reference proteome</keyword>